<dbReference type="PROSITE" id="PS50881">
    <property type="entry name" value="S5_DSRBD"/>
    <property type="match status" value="1"/>
</dbReference>
<name>A0A9P5PSM3_9AGAR</name>
<dbReference type="Pfam" id="PF03719">
    <property type="entry name" value="Ribosomal_S5_C"/>
    <property type="match status" value="1"/>
</dbReference>
<evidence type="ECO:0000256" key="2">
    <source>
        <dbReference type="ARBA" id="ARBA00022980"/>
    </source>
</evidence>
<organism evidence="8 9">
    <name type="scientific">Rhodocollybia butyracea</name>
    <dbReference type="NCBI Taxonomy" id="206335"/>
    <lineage>
        <taxon>Eukaryota</taxon>
        <taxon>Fungi</taxon>
        <taxon>Dikarya</taxon>
        <taxon>Basidiomycota</taxon>
        <taxon>Agaricomycotina</taxon>
        <taxon>Agaricomycetes</taxon>
        <taxon>Agaricomycetidae</taxon>
        <taxon>Agaricales</taxon>
        <taxon>Marasmiineae</taxon>
        <taxon>Omphalotaceae</taxon>
        <taxon>Rhodocollybia</taxon>
    </lineage>
</organism>
<dbReference type="AlphaFoldDB" id="A0A9P5PSM3"/>
<dbReference type="FunFam" id="3.30.230.10:FF:000002">
    <property type="entry name" value="30S ribosomal protein S5"/>
    <property type="match status" value="1"/>
</dbReference>
<dbReference type="GO" id="GO:0003735">
    <property type="term" value="F:structural constituent of ribosome"/>
    <property type="evidence" value="ECO:0007669"/>
    <property type="project" value="UniProtKB-UniRule"/>
</dbReference>
<dbReference type="InterPro" id="IPR013810">
    <property type="entry name" value="Ribosomal_uS5_N"/>
</dbReference>
<evidence type="ECO:0000313" key="8">
    <source>
        <dbReference type="EMBL" id="KAF9067235.1"/>
    </source>
</evidence>
<proteinExistence type="inferred from homology"/>
<dbReference type="InterPro" id="IPR020568">
    <property type="entry name" value="Ribosomal_Su5_D2-typ_SF"/>
</dbReference>
<dbReference type="GO" id="GO:1990904">
    <property type="term" value="C:ribonucleoprotein complex"/>
    <property type="evidence" value="ECO:0007669"/>
    <property type="project" value="UniProtKB-UniRule"/>
</dbReference>
<comment type="caution">
    <text evidence="8">The sequence shown here is derived from an EMBL/GenBank/DDBJ whole genome shotgun (WGS) entry which is preliminary data.</text>
</comment>
<dbReference type="Proteomes" id="UP000772434">
    <property type="component" value="Unassembled WGS sequence"/>
</dbReference>
<evidence type="ECO:0000256" key="1">
    <source>
        <dbReference type="ARBA" id="ARBA00008945"/>
    </source>
</evidence>
<protein>
    <recommendedName>
        <fullName evidence="7">S5 DRBM domain-containing protein</fullName>
    </recommendedName>
</protein>
<keyword evidence="9" id="KW-1185">Reference proteome</keyword>
<feature type="region of interest" description="Disordered" evidence="6">
    <location>
        <begin position="43"/>
        <end position="71"/>
    </location>
</feature>
<dbReference type="SUPFAM" id="SSF54211">
    <property type="entry name" value="Ribosomal protein S5 domain 2-like"/>
    <property type="match status" value="1"/>
</dbReference>
<dbReference type="GO" id="GO:0006412">
    <property type="term" value="P:translation"/>
    <property type="evidence" value="ECO:0007669"/>
    <property type="project" value="InterPro"/>
</dbReference>
<keyword evidence="2 4" id="KW-0689">Ribosomal protein</keyword>
<dbReference type="InterPro" id="IPR000851">
    <property type="entry name" value="Ribosomal_uS5"/>
</dbReference>
<dbReference type="InterPro" id="IPR014721">
    <property type="entry name" value="Ribsml_uS5_D2-typ_fold_subgr"/>
</dbReference>
<dbReference type="Gene3D" id="3.30.230.10">
    <property type="match status" value="1"/>
</dbReference>
<reference evidence="8" key="1">
    <citation type="submission" date="2020-11" db="EMBL/GenBank/DDBJ databases">
        <authorList>
            <consortium name="DOE Joint Genome Institute"/>
            <person name="Ahrendt S."/>
            <person name="Riley R."/>
            <person name="Andreopoulos W."/>
            <person name="Labutti K."/>
            <person name="Pangilinan J."/>
            <person name="Ruiz-Duenas F.J."/>
            <person name="Barrasa J.M."/>
            <person name="Sanchez-Garcia M."/>
            <person name="Camarero S."/>
            <person name="Miyauchi S."/>
            <person name="Serrano A."/>
            <person name="Linde D."/>
            <person name="Babiker R."/>
            <person name="Drula E."/>
            <person name="Ayuso-Fernandez I."/>
            <person name="Pacheco R."/>
            <person name="Padilla G."/>
            <person name="Ferreira P."/>
            <person name="Barriuso J."/>
            <person name="Kellner H."/>
            <person name="Castanera R."/>
            <person name="Alfaro M."/>
            <person name="Ramirez L."/>
            <person name="Pisabarro A.G."/>
            <person name="Kuo A."/>
            <person name="Tritt A."/>
            <person name="Lipzen A."/>
            <person name="He G."/>
            <person name="Yan M."/>
            <person name="Ng V."/>
            <person name="Cullen D."/>
            <person name="Martin F."/>
            <person name="Rosso M.-N."/>
            <person name="Henrissat B."/>
            <person name="Hibbett D."/>
            <person name="Martinez A.T."/>
            <person name="Grigoriev I.V."/>
        </authorList>
    </citation>
    <scope>NUCLEOTIDE SEQUENCE</scope>
    <source>
        <strain evidence="8">AH 40177</strain>
    </source>
</reference>
<evidence type="ECO:0000256" key="6">
    <source>
        <dbReference type="SAM" id="MobiDB-lite"/>
    </source>
</evidence>
<dbReference type="PANTHER" id="PTHR48277">
    <property type="entry name" value="MITOCHONDRIAL RIBOSOMAL PROTEIN S5"/>
    <property type="match status" value="1"/>
</dbReference>
<dbReference type="InterPro" id="IPR005324">
    <property type="entry name" value="Ribosomal_uS5_C"/>
</dbReference>
<gene>
    <name evidence="8" type="ORF">BDP27DRAFT_1365076</name>
</gene>
<dbReference type="GO" id="GO:0005840">
    <property type="term" value="C:ribosome"/>
    <property type="evidence" value="ECO:0007669"/>
    <property type="project" value="UniProtKB-KW"/>
</dbReference>
<dbReference type="EMBL" id="JADNRY010000076">
    <property type="protein sequence ID" value="KAF9067235.1"/>
    <property type="molecule type" value="Genomic_DNA"/>
</dbReference>
<feature type="domain" description="S5 DRBM" evidence="7">
    <location>
        <begin position="159"/>
        <end position="222"/>
    </location>
</feature>
<dbReference type="GO" id="GO:0005737">
    <property type="term" value="C:cytoplasm"/>
    <property type="evidence" value="ECO:0007669"/>
    <property type="project" value="UniProtKB-ARBA"/>
</dbReference>
<dbReference type="Pfam" id="PF00333">
    <property type="entry name" value="Ribosomal_S5"/>
    <property type="match status" value="1"/>
</dbReference>
<comment type="similarity">
    <text evidence="1 5">Belongs to the universal ribosomal protein uS5 family.</text>
</comment>
<dbReference type="OrthoDB" id="309483at2759"/>
<dbReference type="GO" id="GO:0003723">
    <property type="term" value="F:RNA binding"/>
    <property type="evidence" value="ECO:0007669"/>
    <property type="project" value="InterPro"/>
</dbReference>
<evidence type="ECO:0000313" key="9">
    <source>
        <dbReference type="Proteomes" id="UP000772434"/>
    </source>
</evidence>
<sequence>MEKVHNGDPSVMRSVANVLVAFSPSFRLDITKETDLEWKRNKKERTKSVSTIHSNVIEEEESKPELPKSPFPDLMSSDPLLDSRQTLSIPPTATNPFHNTVTIRNHRSIFHEAMALDNFDFSTLTPTKSDLVEEELTIPEKTPLPLSPFFSSESNMENLFKFILSRRIISQQTGKGKIKHYQVFAVVGDGDGLVGMGMGTSLEVPAAQTSAYVNALKNMDYVSRYEGRTIWTPIRSKYRSTQIDMRPRPMGFGLRCQPVLHQILKAAGIKDISAKVRGSRNPVMIMQGTLKMLHGGWNPLGLGDGIGGKGKRQEKGVGMRGKDVLERERGRRVVDFRK</sequence>
<evidence type="ECO:0000256" key="5">
    <source>
        <dbReference type="RuleBase" id="RU003823"/>
    </source>
</evidence>
<evidence type="ECO:0000256" key="3">
    <source>
        <dbReference type="ARBA" id="ARBA00023274"/>
    </source>
</evidence>
<accession>A0A9P5PSM3</accession>
<evidence type="ECO:0000259" key="7">
    <source>
        <dbReference type="PROSITE" id="PS50881"/>
    </source>
</evidence>
<keyword evidence="3 4" id="KW-0687">Ribonucleoprotein</keyword>
<dbReference type="PANTHER" id="PTHR48277:SF1">
    <property type="entry name" value="MITOCHONDRIAL RIBOSOMAL PROTEIN S5"/>
    <property type="match status" value="1"/>
</dbReference>
<dbReference type="Gene3D" id="3.30.160.20">
    <property type="match status" value="1"/>
</dbReference>
<evidence type="ECO:0000256" key="4">
    <source>
        <dbReference type="PROSITE-ProRule" id="PRU00268"/>
    </source>
</evidence>
<dbReference type="SUPFAM" id="SSF54768">
    <property type="entry name" value="dsRNA-binding domain-like"/>
    <property type="match status" value="1"/>
</dbReference>